<name>A0ABU7CSP2_9TELE</name>
<dbReference type="Proteomes" id="UP001352852">
    <property type="component" value="Unassembled WGS sequence"/>
</dbReference>
<evidence type="ECO:0000313" key="1">
    <source>
        <dbReference type="EMBL" id="MED6265714.1"/>
    </source>
</evidence>
<reference evidence="1 2" key="1">
    <citation type="submission" date="2021-06" db="EMBL/GenBank/DDBJ databases">
        <authorList>
            <person name="Palmer J.M."/>
        </authorList>
    </citation>
    <scope>NUCLEOTIDE SEQUENCE [LARGE SCALE GENOMIC DNA]</scope>
    <source>
        <strain evidence="1 2">CL_MEX2019</strain>
        <tissue evidence="1">Muscle</tissue>
    </source>
</reference>
<keyword evidence="2" id="KW-1185">Reference proteome</keyword>
<accession>A0ABU7CSP2</accession>
<protein>
    <submittedName>
        <fullName evidence="1">Uncharacterized protein</fullName>
    </submittedName>
</protein>
<dbReference type="EMBL" id="JAHUTJ010003753">
    <property type="protein sequence ID" value="MED6265714.1"/>
    <property type="molecule type" value="Genomic_DNA"/>
</dbReference>
<proteinExistence type="predicted"/>
<evidence type="ECO:0000313" key="2">
    <source>
        <dbReference type="Proteomes" id="UP001352852"/>
    </source>
</evidence>
<sequence>MHFSQGLQLPQNIQTDRHADSYGHALESAKIGELGHLTDPSLSEAKTWTTDADSLVGRIEDADGNKARAKIRHKIREEKGILTLALEKYNRLVPHTEILCLEEILSGDTACPWQQPHSGTSTYTNTFSTVIVFGR</sequence>
<organism evidence="1 2">
    <name type="scientific">Characodon lateralis</name>
    <dbReference type="NCBI Taxonomy" id="208331"/>
    <lineage>
        <taxon>Eukaryota</taxon>
        <taxon>Metazoa</taxon>
        <taxon>Chordata</taxon>
        <taxon>Craniata</taxon>
        <taxon>Vertebrata</taxon>
        <taxon>Euteleostomi</taxon>
        <taxon>Actinopterygii</taxon>
        <taxon>Neopterygii</taxon>
        <taxon>Teleostei</taxon>
        <taxon>Neoteleostei</taxon>
        <taxon>Acanthomorphata</taxon>
        <taxon>Ovalentaria</taxon>
        <taxon>Atherinomorphae</taxon>
        <taxon>Cyprinodontiformes</taxon>
        <taxon>Goodeidae</taxon>
        <taxon>Characodon</taxon>
    </lineage>
</organism>
<comment type="caution">
    <text evidence="1">The sequence shown here is derived from an EMBL/GenBank/DDBJ whole genome shotgun (WGS) entry which is preliminary data.</text>
</comment>
<gene>
    <name evidence="1" type="ORF">CHARACLAT_028333</name>
</gene>